<gene>
    <name evidence="1" type="ORF">AB6M95_13270</name>
</gene>
<organism evidence="1 2">
    <name type="scientific">Pseudodesulfovibrio karagichevae</name>
    <dbReference type="NCBI Taxonomy" id="3239305"/>
    <lineage>
        <taxon>Bacteria</taxon>
        <taxon>Pseudomonadati</taxon>
        <taxon>Thermodesulfobacteriota</taxon>
        <taxon>Desulfovibrionia</taxon>
        <taxon>Desulfovibrionales</taxon>
        <taxon>Desulfovibrionaceae</taxon>
    </lineage>
</organism>
<reference evidence="1 2" key="1">
    <citation type="submission" date="2024-08" db="EMBL/GenBank/DDBJ databases">
        <title>Sulfate-reducing bacteria isolated from formation water of the oil field in Kazakhstan and description of Pseudodesulfovibrio sp.</title>
        <authorList>
            <person name="Bidzhieva S.K."/>
            <person name="Tourova T.P."/>
            <person name="Grouzdev D.S."/>
            <person name="Beletsky A.V."/>
            <person name="Sokolova D.S."/>
            <person name="Samigullina S.R."/>
            <person name="Poltaraus A.B."/>
            <person name="Avtukh A.N."/>
            <person name="Tereshina V.M."/>
            <person name="Zhaparov N.S."/>
            <person name="Mardanov A.V."/>
            <person name="Nazina T.N."/>
        </authorList>
    </citation>
    <scope>NUCLEOTIDE SEQUENCE [LARGE SCALE GENOMIC DNA]</scope>
    <source>
        <strain evidence="1 2">9FUS</strain>
    </source>
</reference>
<evidence type="ECO:0000313" key="2">
    <source>
        <dbReference type="Proteomes" id="UP001568698"/>
    </source>
</evidence>
<evidence type="ECO:0008006" key="3">
    <source>
        <dbReference type="Google" id="ProtNLM"/>
    </source>
</evidence>
<sequence length="123" mass="14138">MSFDLTFETRDGYIVGIVTGVIDTPEELLRKIRTMVHKALDSNINRFLMDERGLELRLEAHDIIEVANQLEAKNIQSLGGRSACLCNPGFIEQYRACETAYHNRSLSYRVFEREADAVAWLMR</sequence>
<comment type="caution">
    <text evidence="1">The sequence shown here is derived from an EMBL/GenBank/DDBJ whole genome shotgun (WGS) entry which is preliminary data.</text>
</comment>
<dbReference type="RefSeq" id="WP_371387242.1">
    <property type="nucleotide sequence ID" value="NZ_JBGLYH010000040.1"/>
</dbReference>
<accession>A0ABV4K6R4</accession>
<proteinExistence type="predicted"/>
<keyword evidence="2" id="KW-1185">Reference proteome</keyword>
<protein>
    <recommendedName>
        <fullName evidence="3">STAS/SEC14 domain-containing protein</fullName>
    </recommendedName>
</protein>
<evidence type="ECO:0000313" key="1">
    <source>
        <dbReference type="EMBL" id="MEZ7197729.1"/>
    </source>
</evidence>
<dbReference type="Proteomes" id="UP001568698">
    <property type="component" value="Unassembled WGS sequence"/>
</dbReference>
<name>A0ABV4K6R4_9BACT</name>
<dbReference type="EMBL" id="JBGLYH010000040">
    <property type="protein sequence ID" value="MEZ7197729.1"/>
    <property type="molecule type" value="Genomic_DNA"/>
</dbReference>